<comment type="caution">
    <text evidence="2">The sequence shown here is derived from an EMBL/GenBank/DDBJ whole genome shotgun (WGS) entry which is preliminary data.</text>
</comment>
<reference evidence="2 3" key="1">
    <citation type="journal article" date="2013" name="Mar. Genomics">
        <title>Expression of sulfatases in Rhodopirellula baltica and the diversity of sulfatases in the genus Rhodopirellula.</title>
        <authorList>
            <person name="Wegner C.E."/>
            <person name="Richter-Heitmann T."/>
            <person name="Klindworth A."/>
            <person name="Klockow C."/>
            <person name="Richter M."/>
            <person name="Achstetter T."/>
            <person name="Glockner F.O."/>
            <person name="Harder J."/>
        </authorList>
    </citation>
    <scope>NUCLEOTIDE SEQUENCE [LARGE SCALE GENOMIC DNA]</scope>
    <source>
        <strain evidence="2 3">SM41</strain>
    </source>
</reference>
<sequence length="112" mass="12258">MASRRTIAINAPNVEMMNPVAGGKCLFGKMLHTQFGSKRRLALLSMENLLCRKNTTFVASGTHPPEVPIDGFGKTTLDRRKKGAGNHEWTPVLPLSREPCCPTDGPVRFPLA</sequence>
<name>M5UAR7_9BACT</name>
<gene>
    <name evidence="2" type="ORF">RSSM_00054</name>
</gene>
<protein>
    <submittedName>
        <fullName evidence="2">Uncharacterized protein</fullName>
    </submittedName>
</protein>
<organism evidence="2 3">
    <name type="scientific">Rhodopirellula sallentina SM41</name>
    <dbReference type="NCBI Taxonomy" id="1263870"/>
    <lineage>
        <taxon>Bacteria</taxon>
        <taxon>Pseudomonadati</taxon>
        <taxon>Planctomycetota</taxon>
        <taxon>Planctomycetia</taxon>
        <taxon>Pirellulales</taxon>
        <taxon>Pirellulaceae</taxon>
        <taxon>Rhodopirellula</taxon>
    </lineage>
</organism>
<keyword evidence="3" id="KW-1185">Reference proteome</keyword>
<proteinExistence type="predicted"/>
<accession>M5UAR7</accession>
<feature type="region of interest" description="Disordered" evidence="1">
    <location>
        <begin position="62"/>
        <end position="90"/>
    </location>
</feature>
<dbReference type="Proteomes" id="UP000011885">
    <property type="component" value="Unassembled WGS sequence"/>
</dbReference>
<dbReference type="EMBL" id="ANOH01000003">
    <property type="protein sequence ID" value="EMI58527.1"/>
    <property type="molecule type" value="Genomic_DNA"/>
</dbReference>
<dbReference type="AlphaFoldDB" id="M5UAR7"/>
<evidence type="ECO:0000313" key="2">
    <source>
        <dbReference type="EMBL" id="EMI58527.1"/>
    </source>
</evidence>
<evidence type="ECO:0000256" key="1">
    <source>
        <dbReference type="SAM" id="MobiDB-lite"/>
    </source>
</evidence>
<evidence type="ECO:0000313" key="3">
    <source>
        <dbReference type="Proteomes" id="UP000011885"/>
    </source>
</evidence>